<accession>A0AA36H1G0</accession>
<proteinExistence type="predicted"/>
<dbReference type="EMBL" id="CATQJL010000305">
    <property type="protein sequence ID" value="CAJ0602305.1"/>
    <property type="molecule type" value="Genomic_DNA"/>
</dbReference>
<dbReference type="AlphaFoldDB" id="A0AA36H1G0"/>
<evidence type="ECO:0000313" key="2">
    <source>
        <dbReference type="EMBL" id="CAJ0602305.1"/>
    </source>
</evidence>
<keyword evidence="1" id="KW-0472">Membrane</keyword>
<keyword evidence="1" id="KW-1133">Transmembrane helix</keyword>
<dbReference type="Gene3D" id="3.50.50.60">
    <property type="entry name" value="FAD/NAD(P)-binding domain"/>
    <property type="match status" value="1"/>
</dbReference>
<feature type="transmembrane region" description="Helical" evidence="1">
    <location>
        <begin position="75"/>
        <end position="99"/>
    </location>
</feature>
<keyword evidence="3" id="KW-1185">Reference proteome</keyword>
<evidence type="ECO:0000313" key="3">
    <source>
        <dbReference type="Proteomes" id="UP001176961"/>
    </source>
</evidence>
<reference evidence="2" key="1">
    <citation type="submission" date="2023-07" db="EMBL/GenBank/DDBJ databases">
        <authorList>
            <consortium name="CYATHOMIX"/>
        </authorList>
    </citation>
    <scope>NUCLEOTIDE SEQUENCE</scope>
    <source>
        <strain evidence="2">N/A</strain>
    </source>
</reference>
<sequence length="168" mass="18937">MTADGYPLVGPFDKNYWVPIGFPDGVSSGGGIGKYIADWMVDGEPAPKSCLILTQVKIIIHSLYWKRAKRLTRCIIIGLTLIVMLVRLRIALVAFTVGLRRIKRNGWEISLRLPIMSNCTTYSYWVAQAFDIEEEGMLSTLNREYQMVTNKCGVVDMSWKGKIEVKGC</sequence>
<name>A0AA36H1G0_CYLNA</name>
<gene>
    <name evidence="2" type="ORF">CYNAS_LOCUS14288</name>
</gene>
<organism evidence="2 3">
    <name type="scientific">Cylicocyclus nassatus</name>
    <name type="common">Nematode worm</name>
    <dbReference type="NCBI Taxonomy" id="53992"/>
    <lineage>
        <taxon>Eukaryota</taxon>
        <taxon>Metazoa</taxon>
        <taxon>Ecdysozoa</taxon>
        <taxon>Nematoda</taxon>
        <taxon>Chromadorea</taxon>
        <taxon>Rhabditida</taxon>
        <taxon>Rhabditina</taxon>
        <taxon>Rhabditomorpha</taxon>
        <taxon>Strongyloidea</taxon>
        <taxon>Strongylidae</taxon>
        <taxon>Cylicocyclus</taxon>
    </lineage>
</organism>
<protein>
    <submittedName>
        <fullName evidence="2">Uncharacterized protein</fullName>
    </submittedName>
</protein>
<dbReference type="SUPFAM" id="SSF103025">
    <property type="entry name" value="Folate-binding domain"/>
    <property type="match status" value="1"/>
</dbReference>
<dbReference type="Proteomes" id="UP001176961">
    <property type="component" value="Unassembled WGS sequence"/>
</dbReference>
<dbReference type="InterPro" id="IPR036188">
    <property type="entry name" value="FAD/NAD-bd_sf"/>
</dbReference>
<keyword evidence="1" id="KW-0812">Transmembrane</keyword>
<evidence type="ECO:0000256" key="1">
    <source>
        <dbReference type="SAM" id="Phobius"/>
    </source>
</evidence>
<comment type="caution">
    <text evidence="2">The sequence shown here is derived from an EMBL/GenBank/DDBJ whole genome shotgun (WGS) entry which is preliminary data.</text>
</comment>